<dbReference type="AlphaFoldDB" id="A0ABD5CB62"/>
<reference evidence="2 3" key="1">
    <citation type="submission" date="2023-08" db="EMBL/GenBank/DDBJ databases">
        <title>Genome sequencing of plant associated microbes to promote plant fitness in Sorghum bicolor and Oryza sativa.</title>
        <authorList>
            <person name="Coleman-Derr D."/>
        </authorList>
    </citation>
    <scope>NUCLEOTIDE SEQUENCE [LARGE SCALE GENOMIC DNA]</scope>
    <source>
        <strain evidence="2 3">SLBN-33</strain>
    </source>
</reference>
<dbReference type="CDD" id="cd21173">
    <property type="entry name" value="NucC-like"/>
    <property type="match status" value="1"/>
</dbReference>
<gene>
    <name evidence="2" type="ORF">QF025_001232</name>
</gene>
<name>A0ABD5CB62_9BURK</name>
<evidence type="ECO:0000313" key="3">
    <source>
        <dbReference type="Proteomes" id="UP001245184"/>
    </source>
</evidence>
<dbReference type="EMBL" id="JAVIZN010000002">
    <property type="protein sequence ID" value="MDR6202512.1"/>
    <property type="molecule type" value="Genomic_DNA"/>
</dbReference>
<evidence type="ECO:0000259" key="1">
    <source>
        <dbReference type="Pfam" id="PF20247"/>
    </source>
</evidence>
<dbReference type="Proteomes" id="UP001245184">
    <property type="component" value="Unassembled WGS sequence"/>
</dbReference>
<protein>
    <recommendedName>
        <fullName evidence="1">DUF6602 domain-containing protein</fullName>
    </recommendedName>
</protein>
<dbReference type="Pfam" id="PF20247">
    <property type="entry name" value="DUF6602"/>
    <property type="match status" value="1"/>
</dbReference>
<organism evidence="2 3">
    <name type="scientific">Paraburkholderia graminis</name>
    <dbReference type="NCBI Taxonomy" id="60548"/>
    <lineage>
        <taxon>Bacteria</taxon>
        <taxon>Pseudomonadati</taxon>
        <taxon>Pseudomonadota</taxon>
        <taxon>Betaproteobacteria</taxon>
        <taxon>Burkholderiales</taxon>
        <taxon>Burkholderiaceae</taxon>
        <taxon>Paraburkholderia</taxon>
    </lineage>
</organism>
<feature type="domain" description="DUF6602" evidence="1">
    <location>
        <begin position="20"/>
        <end position="124"/>
    </location>
</feature>
<accession>A0ABD5CB62</accession>
<dbReference type="InterPro" id="IPR046537">
    <property type="entry name" value="DUF6602"/>
</dbReference>
<dbReference type="RefSeq" id="WP_310030676.1">
    <property type="nucleotide sequence ID" value="NZ_JAVIZN010000002.1"/>
</dbReference>
<evidence type="ECO:0000313" key="2">
    <source>
        <dbReference type="EMBL" id="MDR6202512.1"/>
    </source>
</evidence>
<sequence>MNWEALFRASASKLSNSLDEARAALEHRTLKGNVNEQAVEDWIRPLLPGAIEVCTGEVIDSEGGRSKQVDVLLYDGATTPRFLARGNINVLPVESVYAVLEIKTYLNKAEVENAFENMKAIKALKKIAYHPDRATTVKNLYGSPTTYWPLQFFIFAYESDGLDTVLGHVKRLNATQPIDQQIDMVCVLDKGLIVNLAPEGLEPIPRPNTELIAKESSKALLTFYGLMSHLMGQAVSEPIAMHPYLRHIQH</sequence>
<proteinExistence type="predicted"/>
<comment type="caution">
    <text evidence="2">The sequence shown here is derived from an EMBL/GenBank/DDBJ whole genome shotgun (WGS) entry which is preliminary data.</text>
</comment>